<dbReference type="Gene3D" id="1.25.40.10">
    <property type="entry name" value="Tetratricopeptide repeat domain"/>
    <property type="match status" value="6"/>
</dbReference>
<dbReference type="PROSITE" id="PS51375">
    <property type="entry name" value="PPR"/>
    <property type="match status" value="4"/>
</dbReference>
<dbReference type="AlphaFoldDB" id="A0A068UU32"/>
<dbReference type="FunFam" id="1.25.40.10:FF:000090">
    <property type="entry name" value="Pentatricopeptide repeat-containing protein, chloroplastic"/>
    <property type="match status" value="1"/>
</dbReference>
<dbReference type="SUPFAM" id="SSF48452">
    <property type="entry name" value="TPR-like"/>
    <property type="match status" value="1"/>
</dbReference>
<accession>A0A068UU32</accession>
<dbReference type="Pfam" id="PF01535">
    <property type="entry name" value="PPR"/>
    <property type="match status" value="3"/>
</dbReference>
<evidence type="ECO:0000256" key="2">
    <source>
        <dbReference type="PROSITE-ProRule" id="PRU00708"/>
    </source>
</evidence>
<dbReference type="PANTHER" id="PTHR47926:SF471">
    <property type="entry name" value="DYW DOMAIN-CONTAINING PROTEIN"/>
    <property type="match status" value="1"/>
</dbReference>
<dbReference type="OMA" id="WNAMMMG"/>
<evidence type="ECO:0008006" key="5">
    <source>
        <dbReference type="Google" id="ProtNLM"/>
    </source>
</evidence>
<dbReference type="FunFam" id="1.25.40.10:FF:000343">
    <property type="entry name" value="Pentatricopeptide repeat-containing protein At3g58590"/>
    <property type="match status" value="1"/>
</dbReference>
<evidence type="ECO:0000313" key="4">
    <source>
        <dbReference type="Proteomes" id="UP000295252"/>
    </source>
</evidence>
<dbReference type="Proteomes" id="UP000295252">
    <property type="component" value="Chromosome X"/>
</dbReference>
<protein>
    <recommendedName>
        <fullName evidence="5">Pentacotripeptide-repeat region of PRORP domain-containing protein</fullName>
    </recommendedName>
</protein>
<dbReference type="InterPro" id="IPR046960">
    <property type="entry name" value="PPR_At4g14850-like_plant"/>
</dbReference>
<reference evidence="4" key="1">
    <citation type="journal article" date="2014" name="Science">
        <title>The coffee genome provides insight into the convergent evolution of caffeine biosynthesis.</title>
        <authorList>
            <person name="Denoeud F."/>
            <person name="Carretero-Paulet L."/>
            <person name="Dereeper A."/>
            <person name="Droc G."/>
            <person name="Guyot R."/>
            <person name="Pietrella M."/>
            <person name="Zheng C."/>
            <person name="Alberti A."/>
            <person name="Anthony F."/>
            <person name="Aprea G."/>
            <person name="Aury J.M."/>
            <person name="Bento P."/>
            <person name="Bernard M."/>
            <person name="Bocs S."/>
            <person name="Campa C."/>
            <person name="Cenci A."/>
            <person name="Combes M.C."/>
            <person name="Crouzillat D."/>
            <person name="Da Silva C."/>
            <person name="Daddiego L."/>
            <person name="De Bellis F."/>
            <person name="Dussert S."/>
            <person name="Garsmeur O."/>
            <person name="Gayraud T."/>
            <person name="Guignon V."/>
            <person name="Jahn K."/>
            <person name="Jamilloux V."/>
            <person name="Joet T."/>
            <person name="Labadie K."/>
            <person name="Lan T."/>
            <person name="Leclercq J."/>
            <person name="Lepelley M."/>
            <person name="Leroy T."/>
            <person name="Li L.T."/>
            <person name="Librado P."/>
            <person name="Lopez L."/>
            <person name="Munoz A."/>
            <person name="Noel B."/>
            <person name="Pallavicini A."/>
            <person name="Perrotta G."/>
            <person name="Poncet V."/>
            <person name="Pot D."/>
            <person name="Priyono X."/>
            <person name="Rigoreau M."/>
            <person name="Rouard M."/>
            <person name="Rozas J."/>
            <person name="Tranchant-Dubreuil C."/>
            <person name="VanBuren R."/>
            <person name="Zhang Q."/>
            <person name="Andrade A.C."/>
            <person name="Argout X."/>
            <person name="Bertrand B."/>
            <person name="de Kochko A."/>
            <person name="Graziosi G."/>
            <person name="Henry R.J."/>
            <person name="Jayarama X."/>
            <person name="Ming R."/>
            <person name="Nagai C."/>
            <person name="Rounsley S."/>
            <person name="Sankoff D."/>
            <person name="Giuliano G."/>
            <person name="Albert V.A."/>
            <person name="Wincker P."/>
            <person name="Lashermes P."/>
        </authorList>
    </citation>
    <scope>NUCLEOTIDE SEQUENCE [LARGE SCALE GENOMIC DNA]</scope>
    <source>
        <strain evidence="4">cv. DH200-94</strain>
    </source>
</reference>
<dbReference type="PhylomeDB" id="A0A068UU32"/>
<dbReference type="InParanoid" id="A0A068UU32"/>
<feature type="repeat" description="PPR" evidence="2">
    <location>
        <begin position="192"/>
        <end position="226"/>
    </location>
</feature>
<dbReference type="OrthoDB" id="1663914at2759"/>
<dbReference type="InterPro" id="IPR046848">
    <property type="entry name" value="E_motif"/>
</dbReference>
<dbReference type="InterPro" id="IPR002885">
    <property type="entry name" value="PPR_rpt"/>
</dbReference>
<feature type="repeat" description="PPR" evidence="2">
    <location>
        <begin position="592"/>
        <end position="626"/>
    </location>
</feature>
<name>A0A068UU32_COFCA</name>
<organism evidence="3 4">
    <name type="scientific">Coffea canephora</name>
    <name type="common">Robusta coffee</name>
    <dbReference type="NCBI Taxonomy" id="49390"/>
    <lineage>
        <taxon>Eukaryota</taxon>
        <taxon>Viridiplantae</taxon>
        <taxon>Streptophyta</taxon>
        <taxon>Embryophyta</taxon>
        <taxon>Tracheophyta</taxon>
        <taxon>Spermatophyta</taxon>
        <taxon>Magnoliopsida</taxon>
        <taxon>eudicotyledons</taxon>
        <taxon>Gunneridae</taxon>
        <taxon>Pentapetalae</taxon>
        <taxon>asterids</taxon>
        <taxon>lamiids</taxon>
        <taxon>Gentianales</taxon>
        <taxon>Rubiaceae</taxon>
        <taxon>Ixoroideae</taxon>
        <taxon>Gardenieae complex</taxon>
        <taxon>Bertiereae - Coffeeae clade</taxon>
        <taxon>Coffeeae</taxon>
        <taxon>Coffea</taxon>
    </lineage>
</organism>
<keyword evidence="1" id="KW-0677">Repeat</keyword>
<sequence>MKKLSAKSIPPAFTAIKSSLRQNLFPQALKASTSLPTPNLTITDSLYSLFIKSGFTLHPFLSASLISHSSITLPTATSFFPRAINLLNDTVFPDVVVYNSILSGLARFSQPDPVFLVFNQLRQQGLKPDAYSLSSLIKACVEVNHNGMAHGVSVKLGFVKNAFLISGLIENYSKNGLLTSAEVCFQDNRCLDSVVWTSMINGYVWNLEFDKAKDVFKEMRGLGLETNEFTLTTMLGGVLVVKEGEQIHGFSQKIGFLNGISICLSNAIMGMYGRFGWTVDAIQVFEEIPERDAVSWTQRIGIAYNGLEAFEVFRFCISGNLEVNEYTLVNALSRIEGLKMQKLGKQVHAFCHKDGYQSVVSVCNALISMYGKVGEVLNAECVFNEMIAKDSVSWNALITAYADNGVTGKVISLFSQMRKLALGPSEYTIASILDVLSGSNSLGLAMQIHSFLIKWGSMSDDSMLSCLLNSYGKCNGIYHSRRVFDEIDVVDVKLLNAMLSALGHAGNYSEILELFQTRWSSSAEVDNVTFSLVLKACGLLTEMEQGRAIHSLALKSGADVDYYVESAIVDVYCKCGSLDDAEHAFRCTSKDNLAAWNAMMMGYAHCGFYDKVLDIFSGMVESGNQPDEISYLAILSSCCHAGLVNEAHYYLNTMFKIDKIIPKLEHYACVVNLLGHVGLLEEALNIIDEMPILPDAHIWQILLSACTIHNNIDLGKVAAKKLLELQPENDSAFILLANLYASAEIWNEAVDLRKEMEEKVVTKETGYSWIQVR</sequence>
<evidence type="ECO:0000256" key="1">
    <source>
        <dbReference type="ARBA" id="ARBA00022737"/>
    </source>
</evidence>
<dbReference type="EMBL" id="HG739146">
    <property type="protein sequence ID" value="CDP12060.1"/>
    <property type="molecule type" value="Genomic_DNA"/>
</dbReference>
<dbReference type="Pfam" id="PF20431">
    <property type="entry name" value="E_motif"/>
    <property type="match status" value="1"/>
</dbReference>
<dbReference type="GO" id="GO:0009451">
    <property type="term" value="P:RNA modification"/>
    <property type="evidence" value="ECO:0007669"/>
    <property type="project" value="InterPro"/>
</dbReference>
<dbReference type="Gramene" id="CDP12060">
    <property type="protein sequence ID" value="CDP12060"/>
    <property type="gene ID" value="GSCOC_T00035435001"/>
</dbReference>
<dbReference type="InterPro" id="IPR011990">
    <property type="entry name" value="TPR-like_helical_dom_sf"/>
</dbReference>
<evidence type="ECO:0000313" key="3">
    <source>
        <dbReference type="EMBL" id="CDP12060.1"/>
    </source>
</evidence>
<keyword evidence="4" id="KW-1185">Reference proteome</keyword>
<feature type="repeat" description="PPR" evidence="2">
    <location>
        <begin position="390"/>
        <end position="424"/>
    </location>
</feature>
<dbReference type="NCBIfam" id="TIGR00756">
    <property type="entry name" value="PPR"/>
    <property type="match status" value="5"/>
</dbReference>
<dbReference type="GO" id="GO:0003723">
    <property type="term" value="F:RNA binding"/>
    <property type="evidence" value="ECO:0007669"/>
    <property type="project" value="InterPro"/>
</dbReference>
<dbReference type="Pfam" id="PF13041">
    <property type="entry name" value="PPR_2"/>
    <property type="match status" value="4"/>
</dbReference>
<proteinExistence type="predicted"/>
<feature type="repeat" description="PPR" evidence="2">
    <location>
        <begin position="94"/>
        <end position="128"/>
    </location>
</feature>
<gene>
    <name evidence="3" type="ORF">GSCOC_T00035435001</name>
</gene>
<dbReference type="PANTHER" id="PTHR47926">
    <property type="entry name" value="PENTATRICOPEPTIDE REPEAT-CONTAINING PROTEIN"/>
    <property type="match status" value="1"/>
</dbReference>